<sequence>MYALALIFTLTTTDVSSEVIGVFKTLPQCEAASETQSSRTQCFFIDPDKGLVDIENHDTDNVNKQATTVGQNRIK</sequence>
<protein>
    <recommendedName>
        <fullName evidence="4">DUF1482 family protein</fullName>
    </recommendedName>
</protein>
<reference evidence="2 3" key="1">
    <citation type="submission" date="2016-04" db="EMBL/GenBank/DDBJ databases">
        <authorList>
            <person name="Regsiter A."/>
            <person name="William W."/>
        </authorList>
    </citation>
    <scope>NUCLEOTIDE SEQUENCE [LARGE SCALE GENOMIC DNA]</scope>
    <source>
        <strain evidence="2 3">92</strain>
    </source>
</reference>
<dbReference type="AlphaFoldDB" id="A0AAX2BQP2"/>
<gene>
    <name evidence="1" type="ORF">CITRO92_3054</name>
    <name evidence="2" type="ORF">CITRO92_4837</name>
</gene>
<evidence type="ECO:0000313" key="3">
    <source>
        <dbReference type="Proteomes" id="UP000245995"/>
    </source>
</evidence>
<name>A0AAX2BQP2_CITAM</name>
<dbReference type="EMBL" id="LT556085">
    <property type="protein sequence ID" value="SBA36109.1"/>
    <property type="molecule type" value="Genomic_DNA"/>
</dbReference>
<organism evidence="2 3">
    <name type="scientific">Citrobacter amalonaticus</name>
    <dbReference type="NCBI Taxonomy" id="35703"/>
    <lineage>
        <taxon>Bacteria</taxon>
        <taxon>Pseudomonadati</taxon>
        <taxon>Pseudomonadota</taxon>
        <taxon>Gammaproteobacteria</taxon>
        <taxon>Enterobacterales</taxon>
        <taxon>Enterobacteriaceae</taxon>
        <taxon>Citrobacter</taxon>
    </lineage>
</organism>
<accession>A0AAX2BQP2</accession>
<dbReference type="RefSeq" id="WP_109740117.1">
    <property type="nucleotide sequence ID" value="NZ_LT556085.1"/>
</dbReference>
<evidence type="ECO:0000313" key="2">
    <source>
        <dbReference type="EMBL" id="SBA36109.1"/>
    </source>
</evidence>
<proteinExistence type="predicted"/>
<evidence type="ECO:0000313" key="1">
    <source>
        <dbReference type="EMBL" id="SAZ77176.1"/>
    </source>
</evidence>
<evidence type="ECO:0008006" key="4">
    <source>
        <dbReference type="Google" id="ProtNLM"/>
    </source>
</evidence>
<dbReference type="Proteomes" id="UP000245995">
    <property type="component" value="Chromosome CITRO92"/>
</dbReference>
<dbReference type="EMBL" id="LT556085">
    <property type="protein sequence ID" value="SAZ77176.1"/>
    <property type="molecule type" value="Genomic_DNA"/>
</dbReference>